<evidence type="ECO:0000313" key="3">
    <source>
        <dbReference type="Proteomes" id="UP000239800"/>
    </source>
</evidence>
<name>A0A2S7KSG7_9FLAO</name>
<organism evidence="2 3">
    <name type="scientific">Aureitalea marina</name>
    <dbReference type="NCBI Taxonomy" id="930804"/>
    <lineage>
        <taxon>Bacteria</taxon>
        <taxon>Pseudomonadati</taxon>
        <taxon>Bacteroidota</taxon>
        <taxon>Flavobacteriia</taxon>
        <taxon>Flavobacteriales</taxon>
        <taxon>Flavobacteriaceae</taxon>
        <taxon>Aureitalea</taxon>
    </lineage>
</organism>
<dbReference type="Proteomes" id="UP000239800">
    <property type="component" value="Unassembled WGS sequence"/>
</dbReference>
<gene>
    <name evidence="2" type="ORF">BST85_12185</name>
</gene>
<dbReference type="PROSITE" id="PS51257">
    <property type="entry name" value="PROKAR_LIPOPROTEIN"/>
    <property type="match status" value="1"/>
</dbReference>
<dbReference type="PANTHER" id="PTHR21666">
    <property type="entry name" value="PEPTIDASE-RELATED"/>
    <property type="match status" value="1"/>
</dbReference>
<comment type="caution">
    <text evidence="2">The sequence shown here is derived from an EMBL/GenBank/DDBJ whole genome shotgun (WGS) entry which is preliminary data.</text>
</comment>
<evidence type="ECO:0000313" key="2">
    <source>
        <dbReference type="EMBL" id="PQB05572.1"/>
    </source>
</evidence>
<dbReference type="AlphaFoldDB" id="A0A2S7KSG7"/>
<feature type="domain" description="M23ase beta-sheet core" evidence="1">
    <location>
        <begin position="83"/>
        <end position="170"/>
    </location>
</feature>
<keyword evidence="3" id="KW-1185">Reference proteome</keyword>
<dbReference type="InterPro" id="IPR011055">
    <property type="entry name" value="Dup_hybrid_motif"/>
</dbReference>
<dbReference type="PANTHER" id="PTHR21666:SF270">
    <property type="entry name" value="MUREIN HYDROLASE ACTIVATOR ENVC"/>
    <property type="match status" value="1"/>
</dbReference>
<dbReference type="EMBL" id="MQUB01000001">
    <property type="protein sequence ID" value="PQB05572.1"/>
    <property type="molecule type" value="Genomic_DNA"/>
</dbReference>
<dbReference type="GO" id="GO:0004222">
    <property type="term" value="F:metalloendopeptidase activity"/>
    <property type="evidence" value="ECO:0007669"/>
    <property type="project" value="TreeGrafter"/>
</dbReference>
<dbReference type="Pfam" id="PF01551">
    <property type="entry name" value="Peptidase_M23"/>
    <property type="match status" value="1"/>
</dbReference>
<proteinExistence type="predicted"/>
<dbReference type="InterPro" id="IPR016047">
    <property type="entry name" value="M23ase_b-sheet_dom"/>
</dbReference>
<evidence type="ECO:0000259" key="1">
    <source>
        <dbReference type="Pfam" id="PF01551"/>
    </source>
</evidence>
<accession>A0A2S7KSG7</accession>
<sequence>MRVHRLYLLLVAIAFVACEDDEEFVSDTIGTPLGGANGCEGVSYPNWETSNNVLPYPVGQSYQIGLSNCSGPPHSEGAPDQFGIEFKMSVGTLVTATRKGTIMLVEESGDDFSPTLNFVILRDEDGFFYHYQNLTKDGAIVEEGDFVEQGDPIGFSGASGNAGAPMMRFVATRFGDWRPGYQTSFPITFRNTSANPKSLIQGESYRALDFTPEE</sequence>
<dbReference type="Gene3D" id="2.70.70.10">
    <property type="entry name" value="Glucose Permease (Domain IIA)"/>
    <property type="match status" value="1"/>
</dbReference>
<reference evidence="2 3" key="1">
    <citation type="submission" date="2016-11" db="EMBL/GenBank/DDBJ databases">
        <title>Trade-off between light-utilization and light-protection in marine flavobacteria.</title>
        <authorList>
            <person name="Kumagai Y."/>
        </authorList>
    </citation>
    <scope>NUCLEOTIDE SEQUENCE [LARGE SCALE GENOMIC DNA]</scope>
    <source>
        <strain evidence="2 3">NBRC 107741</strain>
    </source>
</reference>
<dbReference type="CDD" id="cd12797">
    <property type="entry name" value="M23_peptidase"/>
    <property type="match status" value="1"/>
</dbReference>
<dbReference type="RefSeq" id="WP_104813518.1">
    <property type="nucleotide sequence ID" value="NZ_MQUB01000001.1"/>
</dbReference>
<dbReference type="InterPro" id="IPR050570">
    <property type="entry name" value="Cell_wall_metabolism_enzyme"/>
</dbReference>
<dbReference type="OrthoDB" id="9810477at2"/>
<protein>
    <recommendedName>
        <fullName evidence="1">M23ase beta-sheet core domain-containing protein</fullName>
    </recommendedName>
</protein>
<dbReference type="SUPFAM" id="SSF51261">
    <property type="entry name" value="Duplicated hybrid motif"/>
    <property type="match status" value="1"/>
</dbReference>